<keyword evidence="16" id="KW-0378">Hydrolase</keyword>
<dbReference type="PANTHER" id="PTHR12199:SF4">
    <property type="entry name" value="INTERPHOTORECEPTOR MATRIX PROTEOGLYCAN 2"/>
    <property type="match status" value="1"/>
</dbReference>
<feature type="compositionally biased region" description="Basic and acidic residues" evidence="25">
    <location>
        <begin position="205"/>
        <end position="220"/>
    </location>
</feature>
<feature type="compositionally biased region" description="Polar residues" evidence="25">
    <location>
        <begin position="835"/>
        <end position="852"/>
    </location>
</feature>
<dbReference type="GO" id="GO:0001750">
    <property type="term" value="C:photoreceptor outer segment"/>
    <property type="evidence" value="ECO:0007669"/>
    <property type="project" value="UniProtKB-SubCell"/>
</dbReference>
<evidence type="ECO:0000256" key="23">
    <source>
        <dbReference type="ARBA" id="ARBA00079021"/>
    </source>
</evidence>
<keyword evidence="26" id="KW-1133">Transmembrane helix</keyword>
<comment type="caution">
    <text evidence="24">Lacks conserved residue(s) required for the propagation of feature annotation.</text>
</comment>
<evidence type="ECO:0000256" key="10">
    <source>
        <dbReference type="ARBA" id="ARBA00022588"/>
    </source>
</evidence>
<dbReference type="FunFam" id="3.30.310.130:FF:000001">
    <property type="entry name" value="sentrin-specific protease 6 isoform X1"/>
    <property type="match status" value="1"/>
</dbReference>
<keyword evidence="9" id="KW-0597">Phosphoprotein</keyword>
<dbReference type="GO" id="GO:0008234">
    <property type="term" value="F:cysteine-type peptidase activity"/>
    <property type="evidence" value="ECO:0007669"/>
    <property type="project" value="InterPro"/>
</dbReference>
<comment type="similarity">
    <text evidence="5">Belongs to the peptidase C48 family.</text>
</comment>
<keyword evidence="6" id="KW-0963">Cytoplasm</keyword>
<feature type="transmembrane region" description="Helical" evidence="26">
    <location>
        <begin position="2057"/>
        <end position="2081"/>
    </location>
</feature>
<keyword evidence="7" id="KW-0964">Secreted</keyword>
<dbReference type="GO" id="GO:0005737">
    <property type="term" value="C:cytoplasm"/>
    <property type="evidence" value="ECO:0007669"/>
    <property type="project" value="UniProtKB-SubCell"/>
</dbReference>
<dbReference type="GO" id="GO:0005540">
    <property type="term" value="F:hyaluronic acid binding"/>
    <property type="evidence" value="ECO:0007669"/>
    <property type="project" value="TreeGrafter"/>
</dbReference>
<name>A0A6B0QW85_9CETA</name>
<evidence type="ECO:0000259" key="28">
    <source>
        <dbReference type="PROSITE" id="PS50026"/>
    </source>
</evidence>
<feature type="region of interest" description="Disordered" evidence="25">
    <location>
        <begin position="1361"/>
        <end position="1381"/>
    </location>
</feature>
<feature type="compositionally biased region" description="Polar residues" evidence="25">
    <location>
        <begin position="168"/>
        <end position="178"/>
    </location>
</feature>
<feature type="region of interest" description="Disordered" evidence="25">
    <location>
        <begin position="997"/>
        <end position="1022"/>
    </location>
</feature>
<dbReference type="FunFam" id="1.10.418.20:FF:000004">
    <property type="entry name" value="sentrin-specific protease 7 isoform X1"/>
    <property type="match status" value="1"/>
</dbReference>
<dbReference type="SUPFAM" id="SSF82671">
    <property type="entry name" value="SEA domain"/>
    <property type="match status" value="2"/>
</dbReference>
<dbReference type="GO" id="GO:0001917">
    <property type="term" value="C:photoreceptor inner segment"/>
    <property type="evidence" value="ECO:0007669"/>
    <property type="project" value="UniProtKB-SubCell"/>
</dbReference>
<comment type="subcellular location">
    <subcellularLocation>
        <location evidence="3">Cell projection</location>
        <location evidence="3">Cilium</location>
        <location evidence="3">Photoreceptor outer segment</location>
    </subcellularLocation>
    <subcellularLocation>
        <location evidence="2">Cytoplasm</location>
    </subcellularLocation>
    <subcellularLocation>
        <location evidence="1">Photoreceptor inner segment</location>
    </subcellularLocation>
    <subcellularLocation>
        <location evidence="4">Secreted</location>
        <location evidence="4">Extracellular space</location>
        <location evidence="4">Extracellular matrix</location>
        <location evidence="4">Interphotoreceptor matrix</location>
    </subcellularLocation>
</comment>
<dbReference type="Pfam" id="PF01390">
    <property type="entry name" value="SEA"/>
    <property type="match status" value="2"/>
</dbReference>
<comment type="function">
    <text evidence="20">Protease that acts as a positive regulator of the cGAS-STING pathway by catalyzing desumoylation of CGAS. Desumoylation of CGAS promotes DNA-binding activity of CGAS, subsequent oligomerization and activation. Deconjugates SUMO2 and SUMO3 from targeted proteins, but not SUMO1. Catalyzes the deconjugation of poly-SUMO2 and poly-SUMO3 chains. Has very low efficiency in processing full-length SUMO proteins to their mature forms.</text>
</comment>
<evidence type="ECO:0000256" key="26">
    <source>
        <dbReference type="SAM" id="Phobius"/>
    </source>
</evidence>
<keyword evidence="31" id="KW-1185">Reference proteome</keyword>
<dbReference type="GO" id="GO:0008201">
    <property type="term" value="F:heparin binding"/>
    <property type="evidence" value="ECO:0007669"/>
    <property type="project" value="UniProtKB-KW"/>
</dbReference>
<keyword evidence="12" id="KW-0358">Heparin-binding</keyword>
<reference evidence="30" key="1">
    <citation type="submission" date="2019-10" db="EMBL/GenBank/DDBJ databases">
        <title>The sequence and de novo assembly of the wild yak genome.</title>
        <authorList>
            <person name="Liu Y."/>
        </authorList>
    </citation>
    <scope>NUCLEOTIDE SEQUENCE [LARGE SCALE GENOMIC DNA]</scope>
    <source>
        <strain evidence="30">WY2019</strain>
    </source>
</reference>
<evidence type="ECO:0000256" key="15">
    <source>
        <dbReference type="ARBA" id="ARBA00022786"/>
    </source>
</evidence>
<dbReference type="FunFam" id="1.10.418.20:FF:000001">
    <property type="entry name" value="sentrin-specific protease 6 isoform X1"/>
    <property type="match status" value="1"/>
</dbReference>
<gene>
    <name evidence="30" type="ORF">E5288_WYG012474</name>
</gene>
<dbReference type="InterPro" id="IPR000742">
    <property type="entry name" value="EGF"/>
</dbReference>
<keyword evidence="17" id="KW-0391">Immunity</keyword>
<feature type="region of interest" description="Disordered" evidence="25">
    <location>
        <begin position="817"/>
        <end position="852"/>
    </location>
</feature>
<protein>
    <recommendedName>
        <fullName evidence="21">Sentrin-specific protease 7</fullName>
    </recommendedName>
    <alternativeName>
        <fullName evidence="23">SUMO-1-specific protease 2</fullName>
    </alternativeName>
    <alternativeName>
        <fullName evidence="22">Sentrin/SUMO-specific protease SENP7</fullName>
    </alternativeName>
</protein>
<evidence type="ECO:0000256" key="4">
    <source>
        <dbReference type="ARBA" id="ARBA00004593"/>
    </source>
</evidence>
<dbReference type="PROSITE" id="PS50024">
    <property type="entry name" value="SEA"/>
    <property type="match status" value="2"/>
</dbReference>
<evidence type="ECO:0000313" key="31">
    <source>
        <dbReference type="Proteomes" id="UP000322234"/>
    </source>
</evidence>
<evidence type="ECO:0000256" key="24">
    <source>
        <dbReference type="PROSITE-ProRule" id="PRU00076"/>
    </source>
</evidence>
<dbReference type="Gene3D" id="3.30.310.130">
    <property type="entry name" value="Ubiquitin-related"/>
    <property type="match status" value="1"/>
</dbReference>
<keyword evidence="10" id="KW-0399">Innate immunity</keyword>
<dbReference type="InterPro" id="IPR039861">
    <property type="entry name" value="IMPG"/>
</dbReference>
<evidence type="ECO:0000256" key="9">
    <source>
        <dbReference type="ARBA" id="ARBA00022553"/>
    </source>
</evidence>
<dbReference type="GO" id="GO:0006508">
    <property type="term" value="P:proteolysis"/>
    <property type="evidence" value="ECO:0007669"/>
    <property type="project" value="UniProtKB-KW"/>
</dbReference>
<feature type="domain" description="SEA" evidence="27">
    <location>
        <begin position="1854"/>
        <end position="1967"/>
    </location>
</feature>
<feature type="compositionally biased region" description="Low complexity" evidence="25">
    <location>
        <begin position="132"/>
        <end position="147"/>
    </location>
</feature>
<dbReference type="InterPro" id="IPR003653">
    <property type="entry name" value="Peptidase_C48_C"/>
</dbReference>
<dbReference type="InterPro" id="IPR000082">
    <property type="entry name" value="SEA_dom"/>
</dbReference>
<proteinExistence type="inferred from homology"/>
<evidence type="ECO:0000256" key="25">
    <source>
        <dbReference type="SAM" id="MobiDB-lite"/>
    </source>
</evidence>
<feature type="domain" description="SEA" evidence="27">
    <location>
        <begin position="1191"/>
        <end position="1298"/>
    </location>
</feature>
<keyword evidence="14" id="KW-0677">Repeat</keyword>
<comment type="caution">
    <text evidence="30">The sequence shown here is derived from an EMBL/GenBank/DDBJ whole genome shotgun (WGS) entry which is preliminary data.</text>
</comment>
<keyword evidence="26" id="KW-0472">Membrane</keyword>
<evidence type="ECO:0000256" key="16">
    <source>
        <dbReference type="ARBA" id="ARBA00022801"/>
    </source>
</evidence>
<keyword evidence="18" id="KW-0325">Glycoprotein</keyword>
<evidence type="ECO:0000256" key="6">
    <source>
        <dbReference type="ARBA" id="ARBA00022490"/>
    </source>
</evidence>
<evidence type="ECO:0000256" key="14">
    <source>
        <dbReference type="ARBA" id="ARBA00022737"/>
    </source>
</evidence>
<feature type="compositionally biased region" description="Basic and acidic residues" evidence="25">
    <location>
        <begin position="382"/>
        <end position="406"/>
    </location>
</feature>
<feature type="region of interest" description="Disordered" evidence="25">
    <location>
        <begin position="375"/>
        <end position="408"/>
    </location>
</feature>
<evidence type="ECO:0000256" key="3">
    <source>
        <dbReference type="ARBA" id="ARBA00004504"/>
    </source>
</evidence>
<keyword evidence="24" id="KW-0245">EGF-like domain</keyword>
<evidence type="ECO:0000256" key="20">
    <source>
        <dbReference type="ARBA" id="ARBA00057377"/>
    </source>
</evidence>
<evidence type="ECO:0000256" key="5">
    <source>
        <dbReference type="ARBA" id="ARBA00005234"/>
    </source>
</evidence>
<evidence type="ECO:0000256" key="18">
    <source>
        <dbReference type="ARBA" id="ARBA00023180"/>
    </source>
</evidence>
<evidence type="ECO:0000256" key="11">
    <source>
        <dbReference type="ARBA" id="ARBA00022670"/>
    </source>
</evidence>
<dbReference type="GO" id="GO:0045087">
    <property type="term" value="P:innate immune response"/>
    <property type="evidence" value="ECO:0007669"/>
    <property type="project" value="UniProtKB-KW"/>
</dbReference>
<evidence type="ECO:0000256" key="19">
    <source>
        <dbReference type="ARBA" id="ARBA00023273"/>
    </source>
</evidence>
<dbReference type="SMART" id="SM00200">
    <property type="entry name" value="SEA"/>
    <property type="match status" value="2"/>
</dbReference>
<dbReference type="SUPFAM" id="SSF54001">
    <property type="entry name" value="Cysteine proteinases"/>
    <property type="match status" value="1"/>
</dbReference>
<evidence type="ECO:0000256" key="1">
    <source>
        <dbReference type="ARBA" id="ARBA00004437"/>
    </source>
</evidence>
<dbReference type="InterPro" id="IPR036364">
    <property type="entry name" value="SEA_dom_sf"/>
</dbReference>
<feature type="transmembrane region" description="Helical" evidence="26">
    <location>
        <begin position="2176"/>
        <end position="2194"/>
    </location>
</feature>
<feature type="region of interest" description="Disordered" evidence="25">
    <location>
        <begin position="127"/>
        <end position="265"/>
    </location>
</feature>
<evidence type="ECO:0000259" key="29">
    <source>
        <dbReference type="PROSITE" id="PS50600"/>
    </source>
</evidence>
<feature type="region of interest" description="Disordered" evidence="25">
    <location>
        <begin position="1"/>
        <end position="29"/>
    </location>
</feature>
<keyword evidence="26" id="KW-0812">Transmembrane</keyword>
<dbReference type="Proteomes" id="UP000322234">
    <property type="component" value="Unassembled WGS sequence"/>
</dbReference>
<evidence type="ECO:0000256" key="12">
    <source>
        <dbReference type="ARBA" id="ARBA00022674"/>
    </source>
</evidence>
<dbReference type="PROSITE" id="PS50600">
    <property type="entry name" value="ULP_PROTEASE"/>
    <property type="match status" value="1"/>
</dbReference>
<evidence type="ECO:0000256" key="22">
    <source>
        <dbReference type="ARBA" id="ARBA00077362"/>
    </source>
</evidence>
<evidence type="ECO:0000256" key="2">
    <source>
        <dbReference type="ARBA" id="ARBA00004496"/>
    </source>
</evidence>
<dbReference type="GO" id="GO:0033165">
    <property type="term" value="C:interphotoreceptor matrix"/>
    <property type="evidence" value="ECO:0007669"/>
    <property type="project" value="UniProtKB-SubCell"/>
</dbReference>
<feature type="domain" description="EGF-like" evidence="28">
    <location>
        <begin position="2008"/>
        <end position="2050"/>
    </location>
</feature>
<evidence type="ECO:0000259" key="27">
    <source>
        <dbReference type="PROSITE" id="PS50024"/>
    </source>
</evidence>
<feature type="compositionally biased region" description="Polar residues" evidence="25">
    <location>
        <begin position="997"/>
        <end position="1011"/>
    </location>
</feature>
<dbReference type="EMBL" id="VBQZ03000010">
    <property type="protein sequence ID" value="MXQ82099.1"/>
    <property type="molecule type" value="Genomic_DNA"/>
</dbReference>
<evidence type="ECO:0000256" key="8">
    <source>
        <dbReference type="ARBA" id="ARBA00022530"/>
    </source>
</evidence>
<feature type="compositionally biased region" description="Polar residues" evidence="25">
    <location>
        <begin position="192"/>
        <end position="204"/>
    </location>
</feature>
<keyword evidence="19" id="KW-0966">Cell projection</keyword>
<dbReference type="Gene3D" id="1.10.418.20">
    <property type="match status" value="1"/>
</dbReference>
<evidence type="ECO:0000256" key="21">
    <source>
        <dbReference type="ARBA" id="ARBA00073896"/>
    </source>
</evidence>
<dbReference type="FunFam" id="3.30.310.130:FF:000002">
    <property type="entry name" value="SUMO specific peptidase 6"/>
    <property type="match status" value="1"/>
</dbReference>
<evidence type="ECO:0000256" key="17">
    <source>
        <dbReference type="ARBA" id="ARBA00022859"/>
    </source>
</evidence>
<evidence type="ECO:0000256" key="13">
    <source>
        <dbReference type="ARBA" id="ARBA00022729"/>
    </source>
</evidence>
<keyword evidence="13" id="KW-0732">Signal</keyword>
<keyword evidence="15" id="KW-0833">Ubl conjugation pathway</keyword>
<dbReference type="PANTHER" id="PTHR12199">
    <property type="entry name" value="INTERPHOTORECEPTOR MATRIX PROTEOGLYCAN"/>
    <property type="match status" value="1"/>
</dbReference>
<dbReference type="Pfam" id="PF02902">
    <property type="entry name" value="Peptidase_C48"/>
    <property type="match status" value="1"/>
</dbReference>
<feature type="compositionally biased region" description="Basic residues" evidence="25">
    <location>
        <begin position="1"/>
        <end position="10"/>
    </location>
</feature>
<dbReference type="PROSITE" id="PS50026">
    <property type="entry name" value="EGF_3"/>
    <property type="match status" value="1"/>
</dbReference>
<dbReference type="GO" id="GO:0007601">
    <property type="term" value="P:visual perception"/>
    <property type="evidence" value="ECO:0007669"/>
    <property type="project" value="InterPro"/>
</dbReference>
<evidence type="ECO:0000256" key="7">
    <source>
        <dbReference type="ARBA" id="ARBA00022525"/>
    </source>
</evidence>
<feature type="domain" description="Ubiquitin-like protease family profile" evidence="29">
    <location>
        <begin position="691"/>
        <end position="934"/>
    </location>
</feature>
<keyword evidence="8" id="KW-0272">Extracellular matrix</keyword>
<accession>A0A6B0QW85</accession>
<feature type="compositionally biased region" description="Basic and acidic residues" evidence="25">
    <location>
        <begin position="821"/>
        <end position="834"/>
    </location>
</feature>
<organism evidence="30 31">
    <name type="scientific">Bos mutus</name>
    <name type="common">wild yak</name>
    <dbReference type="NCBI Taxonomy" id="72004"/>
    <lineage>
        <taxon>Eukaryota</taxon>
        <taxon>Metazoa</taxon>
        <taxon>Chordata</taxon>
        <taxon>Craniata</taxon>
        <taxon>Vertebrata</taxon>
        <taxon>Euteleostomi</taxon>
        <taxon>Mammalia</taxon>
        <taxon>Eutheria</taxon>
        <taxon>Laurasiatheria</taxon>
        <taxon>Artiodactyla</taxon>
        <taxon>Ruminantia</taxon>
        <taxon>Pecora</taxon>
        <taxon>Bovidae</taxon>
        <taxon>Bovinae</taxon>
        <taxon>Bos</taxon>
    </lineage>
</organism>
<dbReference type="InterPro" id="IPR038765">
    <property type="entry name" value="Papain-like_cys_pep_sf"/>
</dbReference>
<keyword evidence="11" id="KW-0645">Protease</keyword>
<evidence type="ECO:0000313" key="30">
    <source>
        <dbReference type="EMBL" id="MXQ82099.1"/>
    </source>
</evidence>
<sequence length="2202" mass="247689">MDKGKAGRRRSSAEIVTEGKRKKPSSSELHKITKILNAKPEDVHVQSPLSKLRSSEHWDVSLQGWKRSLRNKVLSLDHKSKKGVRGHPVTSKISPERIPRVILTNVLGTKLGRKYIKTSSVTEANLGDTDNLQSEQLSSSSDGSLESCQNLNPHKNFFLSESSSQSSKTDNYAKQTSYAKEKRRDDDGISFMSDTQPKDLSSGSRDCDHLEVGSRNKDDTNSVSRMEPTLISRKRKKRLRSNLPDTYNPASLYKSAEQTKEQENDPAVFTELEKSSENYHEDPKLFEEVTYESIESDFAQLPSDCGQELALSASPQMTSGCSAMETFESSISSDTVGNSTLVVKDENELNTIEKPVLSEHSEGNLSFISAEPIVVSSDEEGPTEHKSSEILKLQPKQDDAISHESESTSEPVVSELPLITCESVQTSSELCSYNPVMENISCLIPKNEMDLQLDFIFTSVYIGKIKGASKGCVTFTTKYIKIPFQVSVHEISLLVDTTHLKRFGLWKNKDDDHSKKSHAILFLWVSSNYLQEIQTQLENSVLSQQSKSTEFIFLELHSSISQREELKLKDIMTEISTTNGELELSYPLSWVQALPLFQNLSSKESSFIHYYCASTCSFPAATTEEMKMKSVSQPSNTDTAKPTYTLLQKQSSGCYSLSITSNPDEEWREVRHTGPVQKLIVYPPPPTKGGLGVTNEDLECLEEGEFLNDVIIDFYLKYLILEKASDELVERSHIFSSFFYKCLTRKENNLTEDNPNLSMAQRRHKRVRTWTRHINIFNKDYIFVPVNESSHWYLAVICFPWLEEVVYEDFPQTIPQYSQAEESHHDSRTIDNDLHTSSALSSGTEDSQSPEMNVTVPKKMCKRPCILILDSLKAASIQNTVQNLREYLEVEWEVKRKTHREFSKTNMVDLCPKVPKQDNSSDCGVYLLQYVESFFKDPIVNFELPIHLEKWFPRHVIKTKREDIRELILKLHLQQQKGSTQTYLSLEEIQEPKSTVSFLQTDSESTDSSLSAKKKQPLDSRETERHWLLRRKRSTLFPNGVKTCPDESVTEAVANHVKYFKVRVCQEAVWEAFRTFWDRLPGREEYHYWMNLCEDGITTIFEMGTHFSQSVEHRSLIMQKLTYAKETVSGSELSSPVPVGDMSTLGDAGLSVPYPGVTSYEGISESSLERPEDSISNEIENVVEESTKTAAEQVAEFSIHLLGEQYNEELQDPSSFHHQRLVEDFISEVENAFTGLPGYKDIRVLDFSGIDVHYAVTFNGEAISNTTWDLISLHSNKVENHGLVELDDKPTAVYTISNFRDYIAETLHQNFLLGSSSLNPDPDSLQLINVRGVLLPQSEDQVWNTQSSSLQQALPSILDNTPQAEWPSADESTTSSISPLGFSSGLPSATGRELWSESPLGDLVSTPKLAFPSKVSLSSSPEVLDVSGLTLHSVTPAVLQTDLPVASEERTSGSHSLEDGLMKVEVSEDFLSINPLPSSPFTYPVPKETPPSMEDSGVSFPSSPYPVSSVTFDLLAKEVTTPFGMDSLASKVKDQLEVSSWMPDTTMEKEFMFESGLGSGSGQKIDLITWPWSETSLEKSTEPLSKSWLEVEDSLLLTEGIDVKPVIDDKIDSADQRAEHSEYGPFDGSTNFAEDEPLGGPTVSLFAETTTQSASPVLPKHTSEVTDIDYYSVTKSPPLLTFVAVSASIDKADQVEHFLKEDMEQTTESFNHEWFDSKISIEKSDVQPLRTTVPESDVFWARTSPLGKLSRDTLASTPQSTDKLWLKASMTQSTKLPSTISSTLLEDEVIMGVQDISLELDQIGTDYYQPELIPEESGMVGSYVEMSTNIHSTEMAVVAQPTRSDDLSHTQAVGAVVVFFSLRVTNMMFSEDLFNKNSLEYKALEQRFLELLVPYLQSNLTGFQNLEILNFRNGSIVVNSRMKFTRSVLPNVTNAVYVILEDFCTTAYQTMNLAIDKYSLDVESGDQANPCKFQACNEFSECLVNPWSGEAECRCYPGYLSVEDLPCQSLCDLQPNFCLNDGKCDIMPGHGAICRCRVGENWWYRGEHCEEFVSEPLVIGVTIASMIGLVLISSAVVFFIIKALQAQYVRRERERPSSQLYFSFCGSSRQRDGLSSVESAVKHNPVFESYEADLEQYEGPYPQRPFYSSTDREMIAGLSREEIRQMYENSDLSREYLVIMAWLLLFSYFFYHIVNGNIIEQP</sequence>